<dbReference type="Gene3D" id="3.30.420.10">
    <property type="entry name" value="Ribonuclease H-like superfamily/Ribonuclease H"/>
    <property type="match status" value="1"/>
</dbReference>
<dbReference type="InterPro" id="IPR036397">
    <property type="entry name" value="RNaseH_sf"/>
</dbReference>
<dbReference type="PANTHER" id="PTHR48475">
    <property type="entry name" value="RIBONUCLEASE H"/>
    <property type="match status" value="1"/>
</dbReference>
<evidence type="ECO:0000313" key="2">
    <source>
        <dbReference type="EMBL" id="KAL2466653.1"/>
    </source>
</evidence>
<evidence type="ECO:0000313" key="3">
    <source>
        <dbReference type="Proteomes" id="UP001604336"/>
    </source>
</evidence>
<dbReference type="InterPro" id="IPR001584">
    <property type="entry name" value="Integrase_cat-core"/>
</dbReference>
<dbReference type="PANTHER" id="PTHR48475:SF2">
    <property type="entry name" value="RIBONUCLEASE H"/>
    <property type="match status" value="1"/>
</dbReference>
<dbReference type="EMBL" id="JBFOLK010000013">
    <property type="protein sequence ID" value="KAL2466653.1"/>
    <property type="molecule type" value="Genomic_DNA"/>
</dbReference>
<feature type="domain" description="Integrase catalytic" evidence="1">
    <location>
        <begin position="1"/>
        <end position="105"/>
    </location>
</feature>
<protein>
    <recommendedName>
        <fullName evidence="1">Integrase catalytic domain-containing protein</fullName>
    </recommendedName>
</protein>
<dbReference type="SUPFAM" id="SSF53098">
    <property type="entry name" value="Ribonuclease H-like"/>
    <property type="match status" value="1"/>
</dbReference>
<reference evidence="3" key="1">
    <citation type="submission" date="2024-07" db="EMBL/GenBank/DDBJ databases">
        <title>Two chromosome-level genome assemblies of Korean endemic species Abeliophyllum distichum and Forsythia ovata (Oleaceae).</title>
        <authorList>
            <person name="Jang H."/>
        </authorList>
    </citation>
    <scope>NUCLEOTIDE SEQUENCE [LARGE SCALE GENOMIC DNA]</scope>
</reference>
<dbReference type="AlphaFoldDB" id="A0ABD1PRV2"/>
<organism evidence="2 3">
    <name type="scientific">Abeliophyllum distichum</name>
    <dbReference type="NCBI Taxonomy" id="126358"/>
    <lineage>
        <taxon>Eukaryota</taxon>
        <taxon>Viridiplantae</taxon>
        <taxon>Streptophyta</taxon>
        <taxon>Embryophyta</taxon>
        <taxon>Tracheophyta</taxon>
        <taxon>Spermatophyta</taxon>
        <taxon>Magnoliopsida</taxon>
        <taxon>eudicotyledons</taxon>
        <taxon>Gunneridae</taxon>
        <taxon>Pentapetalae</taxon>
        <taxon>asterids</taxon>
        <taxon>lamiids</taxon>
        <taxon>Lamiales</taxon>
        <taxon>Oleaceae</taxon>
        <taxon>Forsythieae</taxon>
        <taxon>Abeliophyllum</taxon>
    </lineage>
</organism>
<name>A0ABD1PRV2_9LAMI</name>
<dbReference type="PROSITE" id="PS50994">
    <property type="entry name" value="INTEGRASE"/>
    <property type="match status" value="1"/>
</dbReference>
<dbReference type="InterPro" id="IPR012337">
    <property type="entry name" value="RNaseH-like_sf"/>
</dbReference>
<comment type="caution">
    <text evidence="2">The sequence shown here is derived from an EMBL/GenBank/DDBJ whole genome shotgun (WGS) entry which is preliminary data.</text>
</comment>
<accession>A0ABD1PRV2</accession>
<sequence length="110" mass="12757">MEEHSLPLRHSPLSRFRQQYTVHREEVQLKLREFGYTKRLFHPYYPQANGQVEAVNKIIKHTLKRKLECAKGGWAEELSETLSSYRTTSRTATGETPFTMAYGAEAMIPV</sequence>
<keyword evidence="3" id="KW-1185">Reference proteome</keyword>
<proteinExistence type="predicted"/>
<evidence type="ECO:0000259" key="1">
    <source>
        <dbReference type="PROSITE" id="PS50994"/>
    </source>
</evidence>
<dbReference type="Proteomes" id="UP001604336">
    <property type="component" value="Unassembled WGS sequence"/>
</dbReference>
<gene>
    <name evidence="2" type="ORF">Adt_42504</name>
</gene>